<proteinExistence type="predicted"/>
<dbReference type="Proteomes" id="UP001074726">
    <property type="component" value="Unassembled WGS sequence"/>
</dbReference>
<dbReference type="EC" id="2.4.-.-" evidence="1"/>
<name>A0ABT4CDC9_9ACTN</name>
<reference evidence="1" key="1">
    <citation type="submission" date="2022-08" db="EMBL/GenBank/DDBJ databases">
        <title>Genome sequencing of Nocardioides sp. STR2.</title>
        <authorList>
            <person name="So Y."/>
        </authorList>
    </citation>
    <scope>NUCLEOTIDE SEQUENCE</scope>
    <source>
        <strain evidence="1">STR2</strain>
    </source>
</reference>
<organism evidence="1 2">
    <name type="scientific">Nocardioides pini</name>
    <dbReference type="NCBI Taxonomy" id="2975053"/>
    <lineage>
        <taxon>Bacteria</taxon>
        <taxon>Bacillati</taxon>
        <taxon>Actinomycetota</taxon>
        <taxon>Actinomycetes</taxon>
        <taxon>Propionibacteriales</taxon>
        <taxon>Nocardioidaceae</taxon>
        <taxon>Nocardioides</taxon>
    </lineage>
</organism>
<gene>
    <name evidence="1" type="ORF">NYO98_11830</name>
</gene>
<protein>
    <submittedName>
        <fullName evidence="1">Glycosyltransferase</fullName>
        <ecNumber evidence="1">2.4.-.-</ecNumber>
    </submittedName>
</protein>
<keyword evidence="2" id="KW-1185">Reference proteome</keyword>
<dbReference type="EMBL" id="JAPPUX010000003">
    <property type="protein sequence ID" value="MCY4726968.1"/>
    <property type="molecule type" value="Genomic_DNA"/>
</dbReference>
<evidence type="ECO:0000313" key="1">
    <source>
        <dbReference type="EMBL" id="MCY4726968.1"/>
    </source>
</evidence>
<dbReference type="GO" id="GO:0016757">
    <property type="term" value="F:glycosyltransferase activity"/>
    <property type="evidence" value="ECO:0007669"/>
    <property type="project" value="UniProtKB-KW"/>
</dbReference>
<dbReference type="SUPFAM" id="SSF53756">
    <property type="entry name" value="UDP-Glycosyltransferase/glycogen phosphorylase"/>
    <property type="match status" value="1"/>
</dbReference>
<keyword evidence="1" id="KW-0328">Glycosyltransferase</keyword>
<dbReference type="Gene3D" id="3.40.50.2000">
    <property type="entry name" value="Glycogen Phosphorylase B"/>
    <property type="match status" value="1"/>
</dbReference>
<keyword evidence="1" id="KW-0808">Transferase</keyword>
<dbReference type="RefSeq" id="WP_268111920.1">
    <property type="nucleotide sequence ID" value="NZ_JAPPUX010000003.1"/>
</dbReference>
<comment type="caution">
    <text evidence="1">The sequence shown here is derived from an EMBL/GenBank/DDBJ whole genome shotgun (WGS) entry which is preliminary data.</text>
</comment>
<accession>A0ABT4CDC9</accession>
<dbReference type="Pfam" id="PF13692">
    <property type="entry name" value="Glyco_trans_1_4"/>
    <property type="match status" value="1"/>
</dbReference>
<sequence length="267" mass="29088">MSSAPTRVYYATDAYDAGADLLGRDPGWLRELERRRLVEATHVGAVSSVITDGWQVDRPTFVLPNGANTRHYVGVDDAPLPDDVQAQGPVVGVVGHLSARIDLDVLEAVAARPITLLLVGPRVEQWGGQRFEELVQRPNVVWVGNKAYAELPSYLRVMDVGLTPYVTSAFNQASSPLKTLEYLAAGRAALSTPLPGVTALDTELVECASTPHAFAVAAERLARRDRDDALVRARRELAYTHDWDSRARQLLEIIGLPARGEVTTGSR</sequence>
<evidence type="ECO:0000313" key="2">
    <source>
        <dbReference type="Proteomes" id="UP001074726"/>
    </source>
</evidence>